<dbReference type="AlphaFoldDB" id="A0ABD4A0G8"/>
<organism evidence="2 3">
    <name type="scientific">Bacillus subtilis subsp. subtilis</name>
    <dbReference type="NCBI Taxonomy" id="135461"/>
    <lineage>
        <taxon>Bacteria</taxon>
        <taxon>Bacillati</taxon>
        <taxon>Bacillota</taxon>
        <taxon>Bacilli</taxon>
        <taxon>Bacillales</taxon>
        <taxon>Bacillaceae</taxon>
        <taxon>Bacillus</taxon>
    </lineage>
</organism>
<evidence type="ECO:0000313" key="3">
    <source>
        <dbReference type="Proteomes" id="UP000031970"/>
    </source>
</evidence>
<dbReference type="EMBL" id="JSXS01000013">
    <property type="protein sequence ID" value="KIL33450.1"/>
    <property type="molecule type" value="Genomic_DNA"/>
</dbReference>
<keyword evidence="1" id="KW-1133">Transmembrane helix</keyword>
<proteinExistence type="predicted"/>
<keyword evidence="1" id="KW-0472">Membrane</keyword>
<name>A0ABD4A0G8_BACIU</name>
<protein>
    <recommendedName>
        <fullName evidence="4">Holin-like toxin</fullName>
    </recommendedName>
</protein>
<dbReference type="Proteomes" id="UP000031970">
    <property type="component" value="Unassembled WGS sequence"/>
</dbReference>
<gene>
    <name evidence="2" type="ORF">B4067_4669</name>
</gene>
<sequence>MSRSQYFEGGYGMINILLGVMTVMAAVMTVFFIIFAMILIKEMKK</sequence>
<evidence type="ECO:0008006" key="4">
    <source>
        <dbReference type="Google" id="ProtNLM"/>
    </source>
</evidence>
<evidence type="ECO:0000313" key="2">
    <source>
        <dbReference type="EMBL" id="KIL33450.1"/>
    </source>
</evidence>
<evidence type="ECO:0000256" key="1">
    <source>
        <dbReference type="SAM" id="Phobius"/>
    </source>
</evidence>
<keyword evidence="1" id="KW-0812">Transmembrane</keyword>
<comment type="caution">
    <text evidence="2">The sequence shown here is derived from an EMBL/GenBank/DDBJ whole genome shotgun (WGS) entry which is preliminary data.</text>
</comment>
<accession>A0ABD4A0G8</accession>
<feature type="transmembrane region" description="Helical" evidence="1">
    <location>
        <begin position="12"/>
        <end position="40"/>
    </location>
</feature>
<reference evidence="2 3" key="1">
    <citation type="submission" date="2014-11" db="EMBL/GenBank/DDBJ databases">
        <title>Draft Genome Sequences of Nine Bacillus subtilis Strains that Form Spores with High Heat-Resistance.</title>
        <authorList>
            <person name="Krawcyk A.O."/>
            <person name="Berendsen E.M."/>
            <person name="de Jong A."/>
            <person name="Holsappel S."/>
            <person name="Eijlander R.T."/>
            <person name="Wells-Bennik M."/>
            <person name="Kuipers O.P."/>
        </authorList>
    </citation>
    <scope>NUCLEOTIDE SEQUENCE [LARGE SCALE GENOMIC DNA]</scope>
    <source>
        <strain evidence="2 3">B4067</strain>
    </source>
</reference>